<comment type="caution">
    <text evidence="2">The sequence shown here is derived from an EMBL/GenBank/DDBJ whole genome shotgun (WGS) entry which is preliminary data.</text>
</comment>
<dbReference type="EMBL" id="JASJOU010000022">
    <property type="protein sequence ID" value="MDJ1506447.1"/>
    <property type="molecule type" value="Genomic_DNA"/>
</dbReference>
<protein>
    <submittedName>
        <fullName evidence="2">Phosphoribosyltransferase family protein</fullName>
    </submittedName>
</protein>
<dbReference type="CDD" id="cd06223">
    <property type="entry name" value="PRTases_typeI"/>
    <property type="match status" value="1"/>
</dbReference>
<reference evidence="2" key="1">
    <citation type="submission" date="2023-05" db="EMBL/GenBank/DDBJ databases">
        <authorList>
            <person name="Zhang X."/>
        </authorList>
    </citation>
    <scope>NUCLEOTIDE SEQUENCE</scope>
    <source>
        <strain evidence="2">BD1B2-1</strain>
    </source>
</reference>
<keyword evidence="2" id="KW-0328">Glycosyltransferase</keyword>
<organism evidence="2 3">
    <name type="scientific">Xanthocytophaga agilis</name>
    <dbReference type="NCBI Taxonomy" id="3048010"/>
    <lineage>
        <taxon>Bacteria</taxon>
        <taxon>Pseudomonadati</taxon>
        <taxon>Bacteroidota</taxon>
        <taxon>Cytophagia</taxon>
        <taxon>Cytophagales</taxon>
        <taxon>Rhodocytophagaceae</taxon>
        <taxon>Xanthocytophaga</taxon>
    </lineage>
</organism>
<feature type="domain" description="Phosphoribosyltransferase" evidence="1">
    <location>
        <begin position="11"/>
        <end position="57"/>
    </location>
</feature>
<dbReference type="Gene3D" id="3.40.50.2020">
    <property type="match status" value="1"/>
</dbReference>
<dbReference type="AlphaFoldDB" id="A0AAE3UJS6"/>
<name>A0AAE3UJS6_9BACT</name>
<dbReference type="GO" id="GO:0016757">
    <property type="term" value="F:glycosyltransferase activity"/>
    <property type="evidence" value="ECO:0007669"/>
    <property type="project" value="UniProtKB-KW"/>
</dbReference>
<evidence type="ECO:0000259" key="1">
    <source>
        <dbReference type="Pfam" id="PF00156"/>
    </source>
</evidence>
<evidence type="ECO:0000313" key="3">
    <source>
        <dbReference type="Proteomes" id="UP001232063"/>
    </source>
</evidence>
<keyword evidence="3" id="KW-1185">Reference proteome</keyword>
<evidence type="ECO:0000313" key="2">
    <source>
        <dbReference type="EMBL" id="MDJ1506447.1"/>
    </source>
</evidence>
<dbReference type="RefSeq" id="WP_314519389.1">
    <property type="nucleotide sequence ID" value="NZ_JASJOU010000022.1"/>
</dbReference>
<proteinExistence type="predicted"/>
<dbReference type="InterPro" id="IPR000836">
    <property type="entry name" value="PRTase_dom"/>
</dbReference>
<dbReference type="Pfam" id="PF00156">
    <property type="entry name" value="Pribosyltran"/>
    <property type="match status" value="1"/>
</dbReference>
<sequence length="58" mass="6566">MNFFLDRQEAGMQLAEKLSKYQNQDCIVLAVPRGGVVVAYEVAKKLHFPMDVILAKKI</sequence>
<dbReference type="InterPro" id="IPR029057">
    <property type="entry name" value="PRTase-like"/>
</dbReference>
<dbReference type="SUPFAM" id="SSF53271">
    <property type="entry name" value="PRTase-like"/>
    <property type="match status" value="1"/>
</dbReference>
<dbReference type="Proteomes" id="UP001232063">
    <property type="component" value="Unassembled WGS sequence"/>
</dbReference>
<gene>
    <name evidence="2" type="ORF">QNI22_37705</name>
</gene>
<keyword evidence="2" id="KW-0808">Transferase</keyword>
<accession>A0AAE3UJS6</accession>